<keyword evidence="3" id="KW-0812">Transmembrane</keyword>
<reference evidence="5" key="1">
    <citation type="submission" date="2021-03" db="EMBL/GenBank/DDBJ databases">
        <authorList>
            <consortium name="Genoscope - CEA"/>
            <person name="William W."/>
        </authorList>
    </citation>
    <scope>NUCLEOTIDE SEQUENCE</scope>
    <source>
        <strain evidence="5">Doubled-haploid Pahang</strain>
    </source>
</reference>
<keyword evidence="1" id="KW-0808">Transferase</keyword>
<keyword evidence="3" id="KW-0472">Membrane</keyword>
<dbReference type="Pfam" id="PF00534">
    <property type="entry name" value="Glycos_transf_1"/>
    <property type="match status" value="1"/>
</dbReference>
<dbReference type="Gene3D" id="3.40.50.2000">
    <property type="entry name" value="Glycogen Phosphorylase B"/>
    <property type="match status" value="1"/>
</dbReference>
<feature type="region of interest" description="Disordered" evidence="2">
    <location>
        <begin position="975"/>
        <end position="1022"/>
    </location>
</feature>
<feature type="compositionally biased region" description="Low complexity" evidence="2">
    <location>
        <begin position="11"/>
        <end position="22"/>
    </location>
</feature>
<evidence type="ECO:0000259" key="4">
    <source>
        <dbReference type="Pfam" id="PF00534"/>
    </source>
</evidence>
<dbReference type="PANTHER" id="PTHR46635">
    <property type="entry name" value="GLYCOSYL TRANSFERASE FAMILY 1 PROTEIN"/>
    <property type="match status" value="1"/>
</dbReference>
<feature type="transmembrane region" description="Helical" evidence="3">
    <location>
        <begin position="43"/>
        <end position="66"/>
    </location>
</feature>
<accession>A0A8D7A3T8</accession>
<evidence type="ECO:0000256" key="3">
    <source>
        <dbReference type="SAM" id="Phobius"/>
    </source>
</evidence>
<feature type="domain" description="Glycosyl transferase family 1" evidence="4">
    <location>
        <begin position="355"/>
        <end position="485"/>
    </location>
</feature>
<dbReference type="InterPro" id="IPR001296">
    <property type="entry name" value="Glyco_trans_1"/>
</dbReference>
<feature type="region of interest" description="Disordered" evidence="2">
    <location>
        <begin position="1"/>
        <end position="22"/>
    </location>
</feature>
<dbReference type="EMBL" id="HG996469">
    <property type="protein sequence ID" value="CAG1842282.1"/>
    <property type="molecule type" value="Genomic_DNA"/>
</dbReference>
<keyword evidence="1" id="KW-0328">Glycosyltransferase</keyword>
<evidence type="ECO:0000256" key="2">
    <source>
        <dbReference type="SAM" id="MobiDB-lite"/>
    </source>
</evidence>
<sequence>MGSLEAAGGTPPKRSSLLRPYPSPSACRSSLHRLSRFLLSEKVGYLQWVFTVAAFLLVVALFQAFLPGSTVEGPGGGSGASGRELGEIGDLDFGEGIRFVPVKLLERWEREDREANSSVSAFGERPLRRFGLRNPLLALVVVPDLLADAMQLQMVSIAVVLKEIGYDIQVFSFEDGPVHTVWQAIGISVNILLKTQETTIDWLNYNGILMNSLESRPLISRLLQEPFKNVPVIWTIHEMVLHLSSSEYAANGQDQLLNDWKQIFSRATVVVFPTYLMPMMYSAFDAGNFLVIPGSPSEAWEAINSATQKIHNSEENMGHSPEELLIAIVSSQFLYSGKLIEHAIILEALMPLHQQFLHVNTSYSSLKIGILGANFTGAQRTALEAIARNVGFPSNIVENIVVAGDMNNFINIADIVIYGSFLEEQSFPSVLMQAMSLGKLIIAPDLDMISKYVVNEVNAYLFSKEKVGMLRKILLEVVSNGKLSLSARQVAAVGKRHARNLMASETIQGYVSLLEKVLKFPSEIALPKPVKEIPLRLSEEWQWDLFLNLRNMNNLNRSFISYRMLNKLKEQLDHSSSANTSANFDKALSSVAWEEEKIIEMVNAKKRIEEEELRDRSDQPHGTWDEVYRSAKRADRERNELHERDDRELERTGQPLCIYEPYFGEGAWPFLHQTSLYRGIGLSSKGRRPGADDVDASSRLPLLSNSYYRDALGECGAFFALANRIDRVHKNAWIGFQSWRASARKVSLSKEAEAKLLEAIQTQRHGDALYFWIRLDTDPRNPRQLEFWDFCDAINAGNCRFAVVEILRRMYGVQDDWDSLPQMPNDGDFWSVMHSWVLPTRSFLEFAMFSRMFVDALDAMVYDEHNTSGYCLLSISKDRQCYSRLLELLVNVWAYHSARRIVYVNPESGAMQEQHRLKKRRGQMWIGWFSYTTLKGIDEDLAEEADSDHPDRRWLWPSTGEIVWQGVYERERNMRQQQKERRKQHSRDKIQRIKKRARQKTLAKYIKPPPDEADHLNTTTVR</sequence>
<dbReference type="AlphaFoldDB" id="A0A8D7A3T8"/>
<evidence type="ECO:0000313" key="5">
    <source>
        <dbReference type="EMBL" id="CAG1842282.1"/>
    </source>
</evidence>
<feature type="compositionally biased region" description="Basic residues" evidence="2">
    <location>
        <begin position="980"/>
        <end position="1001"/>
    </location>
</feature>
<proteinExistence type="predicted"/>
<feature type="region of interest" description="Disordered" evidence="2">
    <location>
        <begin position="610"/>
        <end position="629"/>
    </location>
</feature>
<dbReference type="GO" id="GO:0016757">
    <property type="term" value="F:glycosyltransferase activity"/>
    <property type="evidence" value="ECO:0007669"/>
    <property type="project" value="UniProtKB-KW"/>
</dbReference>
<dbReference type="PANTHER" id="PTHR46635:SF1">
    <property type="entry name" value="GLYCOSYL TRANSFERASE FAMILY 1 PROTEIN"/>
    <property type="match status" value="1"/>
</dbReference>
<keyword evidence="3" id="KW-1133">Transmembrane helix</keyword>
<evidence type="ECO:0000256" key="1">
    <source>
        <dbReference type="ARBA" id="ARBA00022676"/>
    </source>
</evidence>
<protein>
    <submittedName>
        <fullName evidence="5">(wild Malaysian banana) hypothetical protein</fullName>
    </submittedName>
</protein>
<name>A0A8D7A3T8_MUSAM</name>
<dbReference type="SUPFAM" id="SSF53756">
    <property type="entry name" value="UDP-Glycosyltransferase/glycogen phosphorylase"/>
    <property type="match status" value="1"/>
</dbReference>
<organism evidence="5">
    <name type="scientific">Musa acuminata subsp. malaccensis</name>
    <name type="common">Wild banana</name>
    <name type="synonym">Musa malaccensis</name>
    <dbReference type="NCBI Taxonomy" id="214687"/>
    <lineage>
        <taxon>Eukaryota</taxon>
        <taxon>Viridiplantae</taxon>
        <taxon>Streptophyta</taxon>
        <taxon>Embryophyta</taxon>
        <taxon>Tracheophyta</taxon>
        <taxon>Spermatophyta</taxon>
        <taxon>Magnoliopsida</taxon>
        <taxon>Liliopsida</taxon>
        <taxon>Zingiberales</taxon>
        <taxon>Musaceae</taxon>
        <taxon>Musa</taxon>
    </lineage>
</organism>
<gene>
    <name evidence="5" type="ORF">GSMUA_120770.1</name>
</gene>